<sequence>MRLSPETAHLVRDAVLSVPGVAELHGGSFGEVALLFPGQRVTGLRPVSARDDSHLEVHVTVAFDPTGGSQAPNLQELAADVQRAAAQACPELERVDVIIADLKETS</sequence>
<evidence type="ECO:0008006" key="3">
    <source>
        <dbReference type="Google" id="ProtNLM"/>
    </source>
</evidence>
<accession>A0A7T0PD06</accession>
<dbReference type="KEGG" id="cliz:G7Y31_02215"/>
<name>A0A7T0PD06_9CORY</name>
<keyword evidence="2" id="KW-1185">Reference proteome</keyword>
<gene>
    <name evidence="1" type="ORF">G7Y31_02215</name>
</gene>
<dbReference type="AlphaFoldDB" id="A0A7T0PD06"/>
<evidence type="ECO:0000313" key="2">
    <source>
        <dbReference type="Proteomes" id="UP000594681"/>
    </source>
</evidence>
<organism evidence="1 2">
    <name type="scientific">Corynebacterium lizhenjunii</name>
    <dbReference type="NCBI Taxonomy" id="2709394"/>
    <lineage>
        <taxon>Bacteria</taxon>
        <taxon>Bacillati</taxon>
        <taxon>Actinomycetota</taxon>
        <taxon>Actinomycetes</taxon>
        <taxon>Mycobacteriales</taxon>
        <taxon>Corynebacteriaceae</taxon>
        <taxon>Corynebacterium</taxon>
    </lineage>
</organism>
<proteinExistence type="predicted"/>
<protein>
    <recommendedName>
        <fullName evidence="3">Asp23/Gls24 family envelope stress response protein</fullName>
    </recommendedName>
</protein>
<reference evidence="1 2" key="1">
    <citation type="submission" date="2020-11" db="EMBL/GenBank/DDBJ databases">
        <title>Corynebacterium sp. ZJ-599.</title>
        <authorList>
            <person name="Zhou J."/>
        </authorList>
    </citation>
    <scope>NUCLEOTIDE SEQUENCE [LARGE SCALE GENOMIC DNA]</scope>
    <source>
        <strain evidence="1 2">ZJ-599</strain>
    </source>
</reference>
<evidence type="ECO:0000313" key="1">
    <source>
        <dbReference type="EMBL" id="QPK80262.1"/>
    </source>
</evidence>
<dbReference type="Proteomes" id="UP000594681">
    <property type="component" value="Chromosome"/>
</dbReference>
<dbReference type="EMBL" id="CP064954">
    <property type="protein sequence ID" value="QPK80262.1"/>
    <property type="molecule type" value="Genomic_DNA"/>
</dbReference>